<comment type="caution">
    <text evidence="2">The sequence shown here is derived from an EMBL/GenBank/DDBJ whole genome shotgun (WGS) entry which is preliminary data.</text>
</comment>
<evidence type="ECO:0000259" key="1">
    <source>
        <dbReference type="Pfam" id="PF00561"/>
    </source>
</evidence>
<sequence>MILIPYVKSNDYQLFYEVFGNEDAEETVVFFNGVMTSTSSWAAYYPLFEKLGYRILLHDFKGQLKSDKPQGPYTFQEHADDTKVLLDQLGIKKVHLVGTSYGAQVAMRFAVGFPEDVMSLTIIDGTSEIDETSRLFVEGWKQLAQAKKGEDFFWGAVPSLYYNDFVAKNKAFLDERAKMLNQIDASFFDGQIHLYDTFIQDSEFTSELGKISCPCHVIWGEEDILTPRKFSELLTEQIPNTEFTIIPKSGHVTIFEQVETVKTLILGFVIKHTEL</sequence>
<dbReference type="InterPro" id="IPR050266">
    <property type="entry name" value="AB_hydrolase_sf"/>
</dbReference>
<proteinExistence type="predicted"/>
<evidence type="ECO:0000313" key="2">
    <source>
        <dbReference type="EMBL" id="GGM42137.1"/>
    </source>
</evidence>
<dbReference type="InterPro" id="IPR029058">
    <property type="entry name" value="AB_hydrolase_fold"/>
</dbReference>
<accession>A0A917TX04</accession>
<dbReference type="EMBL" id="BMLG01000028">
    <property type="protein sequence ID" value="GGM42137.1"/>
    <property type="molecule type" value="Genomic_DNA"/>
</dbReference>
<evidence type="ECO:0000313" key="3">
    <source>
        <dbReference type="Proteomes" id="UP000618460"/>
    </source>
</evidence>
<dbReference type="AlphaFoldDB" id="A0A917TX04"/>
<dbReference type="PRINTS" id="PR00111">
    <property type="entry name" value="ABHYDROLASE"/>
</dbReference>
<dbReference type="InterPro" id="IPR000073">
    <property type="entry name" value="AB_hydrolase_1"/>
</dbReference>
<dbReference type="PANTHER" id="PTHR43798:SF33">
    <property type="entry name" value="HYDROLASE, PUTATIVE (AFU_ORTHOLOGUE AFUA_2G14860)-RELATED"/>
    <property type="match status" value="1"/>
</dbReference>
<reference evidence="2" key="1">
    <citation type="journal article" date="2014" name="Int. J. Syst. Evol. Microbiol.">
        <title>Complete genome sequence of Corynebacterium casei LMG S-19264T (=DSM 44701T), isolated from a smear-ripened cheese.</title>
        <authorList>
            <consortium name="US DOE Joint Genome Institute (JGI-PGF)"/>
            <person name="Walter F."/>
            <person name="Albersmeier A."/>
            <person name="Kalinowski J."/>
            <person name="Ruckert C."/>
        </authorList>
    </citation>
    <scope>NUCLEOTIDE SEQUENCE</scope>
    <source>
        <strain evidence="2">CGMCC 1.6333</strain>
    </source>
</reference>
<dbReference type="Gene3D" id="3.40.50.1820">
    <property type="entry name" value="alpha/beta hydrolase"/>
    <property type="match status" value="1"/>
</dbReference>
<dbReference type="Pfam" id="PF00561">
    <property type="entry name" value="Abhydrolase_1"/>
    <property type="match status" value="1"/>
</dbReference>
<keyword evidence="3" id="KW-1185">Reference proteome</keyword>
<gene>
    <name evidence="2" type="primary">pcaD</name>
    <name evidence="2" type="ORF">GCM10011351_30260</name>
</gene>
<name>A0A917TX04_9BACI</name>
<dbReference type="PANTHER" id="PTHR43798">
    <property type="entry name" value="MONOACYLGLYCEROL LIPASE"/>
    <property type="match status" value="1"/>
</dbReference>
<protein>
    <submittedName>
        <fullName evidence="2">3-oxoadipate enol-lactonase</fullName>
    </submittedName>
</protein>
<dbReference type="SUPFAM" id="SSF53474">
    <property type="entry name" value="alpha/beta-Hydrolases"/>
    <property type="match status" value="1"/>
</dbReference>
<reference evidence="2" key="2">
    <citation type="submission" date="2020-09" db="EMBL/GenBank/DDBJ databases">
        <authorList>
            <person name="Sun Q."/>
            <person name="Zhou Y."/>
        </authorList>
    </citation>
    <scope>NUCLEOTIDE SEQUENCE</scope>
    <source>
        <strain evidence="2">CGMCC 1.6333</strain>
    </source>
</reference>
<dbReference type="Proteomes" id="UP000618460">
    <property type="component" value="Unassembled WGS sequence"/>
</dbReference>
<dbReference type="RefSeq" id="WP_205417576.1">
    <property type="nucleotide sequence ID" value="NZ_BMLG01000028.1"/>
</dbReference>
<organism evidence="2 3">
    <name type="scientific">Paraliobacillus quinghaiensis</name>
    <dbReference type="NCBI Taxonomy" id="470815"/>
    <lineage>
        <taxon>Bacteria</taxon>
        <taxon>Bacillati</taxon>
        <taxon>Bacillota</taxon>
        <taxon>Bacilli</taxon>
        <taxon>Bacillales</taxon>
        <taxon>Bacillaceae</taxon>
        <taxon>Paraliobacillus</taxon>
    </lineage>
</organism>
<feature type="domain" description="AB hydrolase-1" evidence="1">
    <location>
        <begin position="27"/>
        <end position="256"/>
    </location>
</feature>
<dbReference type="GO" id="GO:0016020">
    <property type="term" value="C:membrane"/>
    <property type="evidence" value="ECO:0007669"/>
    <property type="project" value="TreeGrafter"/>
</dbReference>